<evidence type="ECO:0000256" key="2">
    <source>
        <dbReference type="ARBA" id="ARBA00004144"/>
    </source>
</evidence>
<comment type="similarity">
    <text evidence="3">Belongs to the heat shock protein 70 family.</text>
</comment>
<dbReference type="PRINTS" id="PR00301">
    <property type="entry name" value="HEATSHOCK70"/>
</dbReference>
<evidence type="ECO:0000256" key="12">
    <source>
        <dbReference type="SAM" id="MobiDB-lite"/>
    </source>
</evidence>
<dbReference type="AlphaFoldDB" id="A0A7K5FA32"/>
<evidence type="ECO:0000313" key="15">
    <source>
        <dbReference type="Proteomes" id="UP000562415"/>
    </source>
</evidence>
<dbReference type="Proteomes" id="UP000562415">
    <property type="component" value="Unassembled WGS sequence"/>
</dbReference>
<dbReference type="PANTHER" id="PTHR19375">
    <property type="entry name" value="HEAT SHOCK PROTEIN 70KDA"/>
    <property type="match status" value="1"/>
</dbReference>
<accession>A0A7K5FA32</accession>
<evidence type="ECO:0000256" key="6">
    <source>
        <dbReference type="ARBA" id="ARBA00022729"/>
    </source>
</evidence>
<keyword evidence="10" id="KW-0492">Microsome</keyword>
<dbReference type="CDD" id="cd10237">
    <property type="entry name" value="ASKHA_NBD_HSP70_HSPA13"/>
    <property type="match status" value="1"/>
</dbReference>
<comment type="subcellular location">
    <subcellularLocation>
        <location evidence="2">Microsome</location>
    </subcellularLocation>
</comment>
<comment type="subunit">
    <text evidence="4">Binds UBQLN2.</text>
</comment>
<evidence type="ECO:0000256" key="10">
    <source>
        <dbReference type="ARBA" id="ARBA00022848"/>
    </source>
</evidence>
<feature type="region of interest" description="Disordered" evidence="12">
    <location>
        <begin position="318"/>
        <end position="351"/>
    </location>
</feature>
<feature type="signal peptide" evidence="13">
    <location>
        <begin position="1"/>
        <end position="22"/>
    </location>
</feature>
<evidence type="ECO:0000256" key="5">
    <source>
        <dbReference type="ARBA" id="ARBA00018765"/>
    </source>
</evidence>
<protein>
    <recommendedName>
        <fullName evidence="5">Heat shock 70 kDa protein 13</fullName>
    </recommendedName>
    <alternativeName>
        <fullName evidence="11">Stress-70 protein chaperone microsome-associated 60 kDa protein</fullName>
    </alternativeName>
</protein>
<keyword evidence="9" id="KW-0067">ATP-binding</keyword>
<keyword evidence="6 13" id="KW-0732">Signal</keyword>
<evidence type="ECO:0000256" key="8">
    <source>
        <dbReference type="ARBA" id="ARBA00022824"/>
    </source>
</evidence>
<dbReference type="InterPro" id="IPR013126">
    <property type="entry name" value="Hsp_70_fam"/>
</dbReference>
<evidence type="ECO:0000256" key="7">
    <source>
        <dbReference type="ARBA" id="ARBA00022741"/>
    </source>
</evidence>
<dbReference type="InterPro" id="IPR018181">
    <property type="entry name" value="Heat_shock_70_CS"/>
</dbReference>
<reference evidence="14 15" key="1">
    <citation type="submission" date="2019-09" db="EMBL/GenBank/DDBJ databases">
        <title>Bird 10,000 Genomes (B10K) Project - Family phase.</title>
        <authorList>
            <person name="Zhang G."/>
        </authorList>
    </citation>
    <scope>NUCLEOTIDE SEQUENCE [LARGE SCALE GENOMIC DNA]</scope>
    <source>
        <strain evidence="14">B10K-DU-017-47</strain>
    </source>
</reference>
<dbReference type="PROSITE" id="PS00329">
    <property type="entry name" value="HSP70_2"/>
    <property type="match status" value="1"/>
</dbReference>
<evidence type="ECO:0000256" key="11">
    <source>
        <dbReference type="ARBA" id="ARBA00031426"/>
    </source>
</evidence>
<dbReference type="GO" id="GO:0005524">
    <property type="term" value="F:ATP binding"/>
    <property type="evidence" value="ECO:0007669"/>
    <property type="project" value="UniProtKB-KW"/>
</dbReference>
<dbReference type="PROSITE" id="PS01036">
    <property type="entry name" value="HSP70_3"/>
    <property type="match status" value="1"/>
</dbReference>
<dbReference type="Gene3D" id="3.30.420.40">
    <property type="match status" value="4"/>
</dbReference>
<dbReference type="PROSITE" id="PS00297">
    <property type="entry name" value="HSP70_1"/>
    <property type="match status" value="1"/>
</dbReference>
<keyword evidence="8" id="KW-0256">Endoplasmic reticulum</keyword>
<dbReference type="SUPFAM" id="SSF53067">
    <property type="entry name" value="Actin-like ATPase domain"/>
    <property type="match status" value="2"/>
</dbReference>
<feature type="non-terminal residue" evidence="14">
    <location>
        <position position="1"/>
    </location>
</feature>
<keyword evidence="15" id="KW-1185">Reference proteome</keyword>
<evidence type="ECO:0000256" key="3">
    <source>
        <dbReference type="ARBA" id="ARBA00007381"/>
    </source>
</evidence>
<gene>
    <name evidence="14" type="primary">Hspa13</name>
    <name evidence="14" type="ORF">PROATE_R13999</name>
</gene>
<proteinExistence type="inferred from homology"/>
<dbReference type="Gene3D" id="3.90.640.10">
    <property type="entry name" value="Actin, Chain A, domain 4"/>
    <property type="match status" value="2"/>
</dbReference>
<evidence type="ECO:0000256" key="13">
    <source>
        <dbReference type="SAM" id="SignalP"/>
    </source>
</evidence>
<dbReference type="FunFam" id="3.30.420.40:FF:000103">
    <property type="entry name" value="Heat shock 70 kDa protein 13"/>
    <property type="match status" value="1"/>
</dbReference>
<feature type="non-terminal residue" evidence="14">
    <location>
        <position position="472"/>
    </location>
</feature>
<evidence type="ECO:0000256" key="1">
    <source>
        <dbReference type="ARBA" id="ARBA00002077"/>
    </source>
</evidence>
<evidence type="ECO:0000313" key="14">
    <source>
        <dbReference type="EMBL" id="NWS41786.1"/>
    </source>
</evidence>
<organism evidence="14 15">
    <name type="scientific">Probosciger aterrimus</name>
    <name type="common">Palm cockatoo</name>
    <dbReference type="NCBI Taxonomy" id="141839"/>
    <lineage>
        <taxon>Eukaryota</taxon>
        <taxon>Metazoa</taxon>
        <taxon>Chordata</taxon>
        <taxon>Craniata</taxon>
        <taxon>Vertebrata</taxon>
        <taxon>Euteleostomi</taxon>
        <taxon>Archelosauria</taxon>
        <taxon>Archosauria</taxon>
        <taxon>Dinosauria</taxon>
        <taxon>Saurischia</taxon>
        <taxon>Theropoda</taxon>
        <taxon>Coelurosauria</taxon>
        <taxon>Aves</taxon>
        <taxon>Neognathae</taxon>
        <taxon>Neoaves</taxon>
        <taxon>Telluraves</taxon>
        <taxon>Australaves</taxon>
        <taxon>Psittaciformes</taxon>
        <taxon>Cacatuidae</taxon>
        <taxon>Probosciger</taxon>
    </lineage>
</organism>
<comment type="function">
    <text evidence="1">Has peptide-independent ATPase activity.</text>
</comment>
<dbReference type="OrthoDB" id="2401965at2759"/>
<dbReference type="FunFam" id="3.30.30.30:FF:000007">
    <property type="entry name" value="Heat shock 70 kDa protein 13"/>
    <property type="match status" value="1"/>
</dbReference>
<dbReference type="InterPro" id="IPR042048">
    <property type="entry name" value="HSPA13"/>
</dbReference>
<dbReference type="EMBL" id="VYZH01000992">
    <property type="protein sequence ID" value="NWS41786.1"/>
    <property type="molecule type" value="Genomic_DNA"/>
</dbReference>
<dbReference type="GO" id="GO:0140662">
    <property type="term" value="F:ATP-dependent protein folding chaperone"/>
    <property type="evidence" value="ECO:0007669"/>
    <property type="project" value="InterPro"/>
</dbReference>
<dbReference type="Gene3D" id="3.30.30.30">
    <property type="match status" value="1"/>
</dbReference>
<dbReference type="Pfam" id="PF00012">
    <property type="entry name" value="HSP70"/>
    <property type="match status" value="2"/>
</dbReference>
<feature type="chain" id="PRO_5029857450" description="Heat shock 70 kDa protein 13" evidence="13">
    <location>
        <begin position="23"/>
        <end position="472"/>
    </location>
</feature>
<comment type="caution">
    <text evidence="14">The sequence shown here is derived from an EMBL/GenBank/DDBJ whole genome shotgun (WGS) entry which is preliminary data.</text>
</comment>
<evidence type="ECO:0000256" key="9">
    <source>
        <dbReference type="ARBA" id="ARBA00022840"/>
    </source>
</evidence>
<name>A0A7K5FA32_PROAR</name>
<evidence type="ECO:0000256" key="4">
    <source>
        <dbReference type="ARBA" id="ARBA00011671"/>
    </source>
</evidence>
<sequence length="472" mass="51832">MAGQMAVLGSAVLALLLAGYLAQQYLPMPAPKVIGIDLGTTYCSVGVFLPGTGLVKVIADENGHNSIPSIVSFTDKGVYVGYDGLELADSNPQNTIYDAKRFIGKIFSSEELKSESSRYPFKIFNNNGSAEFSLTTNETFRITPEYIGSQLLLKLKRMAEDYVGMPVSKAVISVPAEFDERQRNSTIKAANIAGLNILRVINEPTAAAMAYGLHNADVFNVLVVDLGGGTLDVSLLNKQGGMFLTRAMAGNNKLGGQDFNQRLMLYLYNQLHQMYGSLPTRKEEIHRLRQAVEAVKLNLTVHRTATLRVLLTMPERKPTKELPDSEVKPNSVLKDEPSQKKGDLKNPGDASKEDNNFVKVVFETEISRKLFETLNEDLFEKILVPIEQVLKDGHLQKAEVDEIVLVGGSTRIPQIRKVIQDFFGKEPNTSVDPDLAVVTGVAIQAGIVGGSWPLQVSAIEIPNKHLRKTNFN</sequence>
<dbReference type="InterPro" id="IPR043129">
    <property type="entry name" value="ATPase_NBD"/>
</dbReference>
<keyword evidence="7" id="KW-0547">Nucleotide-binding</keyword>